<evidence type="ECO:0000313" key="2">
    <source>
        <dbReference type="EMBL" id="KAF8797323.1"/>
    </source>
</evidence>
<accession>A0A8T0G7Q8</accession>
<reference evidence="2" key="2">
    <citation type="submission" date="2020-06" db="EMBL/GenBank/DDBJ databases">
        <authorList>
            <person name="Sheffer M."/>
        </authorList>
    </citation>
    <scope>NUCLEOTIDE SEQUENCE</scope>
</reference>
<comment type="caution">
    <text evidence="2">The sequence shown here is derived from an EMBL/GenBank/DDBJ whole genome shotgun (WGS) entry which is preliminary data.</text>
</comment>
<protein>
    <submittedName>
        <fullName evidence="2">Uncharacterized protein</fullName>
    </submittedName>
</protein>
<organism evidence="2 3">
    <name type="scientific">Argiope bruennichi</name>
    <name type="common">Wasp spider</name>
    <name type="synonym">Aranea bruennichi</name>
    <dbReference type="NCBI Taxonomy" id="94029"/>
    <lineage>
        <taxon>Eukaryota</taxon>
        <taxon>Metazoa</taxon>
        <taxon>Ecdysozoa</taxon>
        <taxon>Arthropoda</taxon>
        <taxon>Chelicerata</taxon>
        <taxon>Arachnida</taxon>
        <taxon>Araneae</taxon>
        <taxon>Araneomorphae</taxon>
        <taxon>Entelegynae</taxon>
        <taxon>Araneoidea</taxon>
        <taxon>Araneidae</taxon>
        <taxon>Argiope</taxon>
    </lineage>
</organism>
<evidence type="ECO:0000256" key="1">
    <source>
        <dbReference type="SAM" id="MobiDB-lite"/>
    </source>
</evidence>
<keyword evidence="3" id="KW-1185">Reference proteome</keyword>
<evidence type="ECO:0000313" key="3">
    <source>
        <dbReference type="Proteomes" id="UP000807504"/>
    </source>
</evidence>
<feature type="compositionally biased region" description="Low complexity" evidence="1">
    <location>
        <begin position="188"/>
        <end position="198"/>
    </location>
</feature>
<feature type="region of interest" description="Disordered" evidence="1">
    <location>
        <begin position="107"/>
        <end position="206"/>
    </location>
</feature>
<reference evidence="2" key="1">
    <citation type="journal article" date="2020" name="bioRxiv">
        <title>Chromosome-level reference genome of the European wasp spider Argiope bruennichi: a resource for studies on range expansion and evolutionary adaptation.</title>
        <authorList>
            <person name="Sheffer M.M."/>
            <person name="Hoppe A."/>
            <person name="Krehenwinkel H."/>
            <person name="Uhl G."/>
            <person name="Kuss A.W."/>
            <person name="Jensen L."/>
            <person name="Jensen C."/>
            <person name="Gillespie R.G."/>
            <person name="Hoff K.J."/>
            <person name="Prost S."/>
        </authorList>
    </citation>
    <scope>NUCLEOTIDE SEQUENCE</scope>
</reference>
<feature type="compositionally biased region" description="Basic and acidic residues" evidence="1">
    <location>
        <begin position="107"/>
        <end position="167"/>
    </location>
</feature>
<sequence length="280" mass="32105">MTGTLWTERKLVLNQNVIEKALILEKKRKKSPGSGRDCIPVEPKRREWYHRPPSITPKQFESVRPPKKNLTPLRRFNAAVTSSSTPSYKICWNLLKKMLPIHFEKPKSFSKESSKKSELDSSKVPKKDRFSVIDDKDKQRSEHEKHEHSTRSEQNRERRRDRRERGVNSRSRGGNSFVNNIDQPAVISGGSARNASSRGRGDGNRSGAYGCGLSHVQSGAALSSGVSAYRGKREYRRSKVERGPRFDRQKERNEVKDDKKKISIVMIHLILKLMKASWVI</sequence>
<gene>
    <name evidence="2" type="ORF">HNY73_001603</name>
</gene>
<dbReference type="Proteomes" id="UP000807504">
    <property type="component" value="Unassembled WGS sequence"/>
</dbReference>
<name>A0A8T0G7Q8_ARGBR</name>
<feature type="compositionally biased region" description="Basic and acidic residues" evidence="1">
    <location>
        <begin position="237"/>
        <end position="254"/>
    </location>
</feature>
<dbReference type="AlphaFoldDB" id="A0A8T0G7Q8"/>
<feature type="region of interest" description="Disordered" evidence="1">
    <location>
        <begin position="49"/>
        <end position="68"/>
    </location>
</feature>
<feature type="region of interest" description="Disordered" evidence="1">
    <location>
        <begin position="231"/>
        <end position="254"/>
    </location>
</feature>
<dbReference type="EMBL" id="JABXBU010000001">
    <property type="protein sequence ID" value="KAF8797323.1"/>
    <property type="molecule type" value="Genomic_DNA"/>
</dbReference>
<proteinExistence type="predicted"/>